<dbReference type="EMBL" id="JAHGAV010011753">
    <property type="protein sequence ID" value="KAG6920339.1"/>
    <property type="molecule type" value="Genomic_DNA"/>
</dbReference>
<organism evidence="2 3">
    <name type="scientific">Chelydra serpentina</name>
    <name type="common">Snapping turtle</name>
    <name type="synonym">Testudo serpentina</name>
    <dbReference type="NCBI Taxonomy" id="8475"/>
    <lineage>
        <taxon>Eukaryota</taxon>
        <taxon>Metazoa</taxon>
        <taxon>Chordata</taxon>
        <taxon>Craniata</taxon>
        <taxon>Vertebrata</taxon>
        <taxon>Euteleostomi</taxon>
        <taxon>Archelosauria</taxon>
        <taxon>Testudinata</taxon>
        <taxon>Testudines</taxon>
        <taxon>Cryptodira</taxon>
        <taxon>Durocryptodira</taxon>
        <taxon>Americhelydia</taxon>
        <taxon>Chelydroidea</taxon>
        <taxon>Chelydridae</taxon>
        <taxon>Chelydra</taxon>
    </lineage>
</organism>
<comment type="caution">
    <text evidence="2">The sequence shown here is derived from an EMBL/GenBank/DDBJ whole genome shotgun (WGS) entry which is preliminary data.</text>
</comment>
<proteinExistence type="predicted"/>
<feature type="non-terminal residue" evidence="2">
    <location>
        <position position="98"/>
    </location>
</feature>
<name>A0A8T1RTE5_CHESE</name>
<gene>
    <name evidence="2" type="ORF">G0U57_001204</name>
</gene>
<keyword evidence="3" id="KW-1185">Reference proteome</keyword>
<dbReference type="AlphaFoldDB" id="A0A8T1RTE5"/>
<feature type="non-terminal residue" evidence="2">
    <location>
        <position position="1"/>
    </location>
</feature>
<dbReference type="Proteomes" id="UP000765507">
    <property type="component" value="Unassembled WGS sequence"/>
</dbReference>
<protein>
    <submittedName>
        <fullName evidence="2">Uncharacterized protein</fullName>
    </submittedName>
</protein>
<evidence type="ECO:0000313" key="3">
    <source>
        <dbReference type="Proteomes" id="UP000765507"/>
    </source>
</evidence>
<feature type="region of interest" description="Disordered" evidence="1">
    <location>
        <begin position="1"/>
        <end position="98"/>
    </location>
</feature>
<evidence type="ECO:0000256" key="1">
    <source>
        <dbReference type="SAM" id="MobiDB-lite"/>
    </source>
</evidence>
<sequence>PEGASAEGWDQRHTRHQNHLAPEEQPCGWLETNPHSEQLRPQEPRLGQAPARPGGSNSIPAPSGESAGSACELRGESAGGTCELRGEGAADPSGESAG</sequence>
<reference evidence="2 3" key="1">
    <citation type="journal article" date="2020" name="G3 (Bethesda)">
        <title>Draft Genome of the Common Snapping Turtle, Chelydra serpentina, a Model for Phenotypic Plasticity in Reptiles.</title>
        <authorList>
            <person name="Das D."/>
            <person name="Singh S.K."/>
            <person name="Bierstedt J."/>
            <person name="Erickson A."/>
            <person name="Galli G.L.J."/>
            <person name="Crossley D.A. 2nd"/>
            <person name="Rhen T."/>
        </authorList>
    </citation>
    <scope>NUCLEOTIDE SEQUENCE [LARGE SCALE GENOMIC DNA]</scope>
    <source>
        <strain evidence="2">KW</strain>
    </source>
</reference>
<accession>A0A8T1RTE5</accession>
<evidence type="ECO:0000313" key="2">
    <source>
        <dbReference type="EMBL" id="KAG6920339.1"/>
    </source>
</evidence>